<keyword evidence="4" id="KW-1185">Reference proteome</keyword>
<evidence type="ECO:0008006" key="5">
    <source>
        <dbReference type="Google" id="ProtNLM"/>
    </source>
</evidence>
<gene>
    <name evidence="3" type="ORF">PV662_21485</name>
</gene>
<feature type="region of interest" description="Disordered" evidence="1">
    <location>
        <begin position="33"/>
        <end position="57"/>
    </location>
</feature>
<protein>
    <recommendedName>
        <fullName evidence="5">Lipoprotein</fullName>
    </recommendedName>
</protein>
<reference evidence="3 4" key="1">
    <citation type="journal article" date="2023" name="Microb. Genom.">
        <title>Mesoterricola silvestris gen. nov., sp. nov., Mesoterricola sediminis sp. nov., Geothrix oryzae sp. nov., Geothrix edaphica sp. nov., Geothrix rubra sp. nov., and Geothrix limicola sp. nov., six novel members of Acidobacteriota isolated from soils.</title>
        <authorList>
            <person name="Weisberg A.J."/>
            <person name="Pearce E."/>
            <person name="Kramer C.G."/>
            <person name="Chang J.H."/>
            <person name="Clarke C.R."/>
        </authorList>
    </citation>
    <scope>NUCLEOTIDE SEQUENCE [LARGE SCALE GENOMIC DNA]</scope>
    <source>
        <strain evidence="3 4">ID09-01A</strain>
    </source>
</reference>
<dbReference type="RefSeq" id="WP_060902724.1">
    <property type="nucleotide sequence ID" value="NZ_JARAUT010000010.1"/>
</dbReference>
<feature type="region of interest" description="Disordered" evidence="1">
    <location>
        <begin position="252"/>
        <end position="325"/>
    </location>
</feature>
<feature type="signal peptide" evidence="2">
    <location>
        <begin position="1"/>
        <end position="22"/>
    </location>
</feature>
<evidence type="ECO:0000256" key="2">
    <source>
        <dbReference type="SAM" id="SignalP"/>
    </source>
</evidence>
<sequence>MRRPYRVLARVVVLGMLAGAAACVVDDPGHPRGFPEAAEVDDTASPSPSAPPTPALSDARVRSALLRQDDLGDAWADTQGAATWRDGLLKGRTDLPECQELLDAVYAEDILGKPRGGTAVKGFDDYEYGAQLRYQVGAYDRADVDARLGRLRQLVDKCGEFTITGAQGREHGAEVTPVELPGDLGDARQGLRLVVSGDVEGEDSALTLDLATVRVGDTAALVTHGGLYGIDDTATRDAAQAGVKRLQNLLKKQQQEKKEKKGEQPKKGEKKTPSEGSSAEEDAPDEPSADERSPDEESSAEGDSSEARRSAVVGASPAFLPPASA</sequence>
<comment type="caution">
    <text evidence="3">The sequence shown here is derived from an EMBL/GenBank/DDBJ whole genome shotgun (WGS) entry which is preliminary data.</text>
</comment>
<evidence type="ECO:0000256" key="1">
    <source>
        <dbReference type="SAM" id="MobiDB-lite"/>
    </source>
</evidence>
<dbReference type="Proteomes" id="UP001271274">
    <property type="component" value="Unassembled WGS sequence"/>
</dbReference>
<dbReference type="PROSITE" id="PS51257">
    <property type="entry name" value="PROKAR_LIPOPROTEIN"/>
    <property type="match status" value="1"/>
</dbReference>
<feature type="compositionally biased region" description="Acidic residues" evidence="1">
    <location>
        <begin position="278"/>
        <end position="304"/>
    </location>
</feature>
<feature type="chain" id="PRO_5045883075" description="Lipoprotein" evidence="2">
    <location>
        <begin position="23"/>
        <end position="325"/>
    </location>
</feature>
<name>A0ABU4NJN2_9ACTN</name>
<keyword evidence="2" id="KW-0732">Signal</keyword>
<evidence type="ECO:0000313" key="4">
    <source>
        <dbReference type="Proteomes" id="UP001271274"/>
    </source>
</evidence>
<organism evidence="3 4">
    <name type="scientific">Streptomyces europaeiscabiei</name>
    <dbReference type="NCBI Taxonomy" id="146819"/>
    <lineage>
        <taxon>Bacteria</taxon>
        <taxon>Bacillati</taxon>
        <taxon>Actinomycetota</taxon>
        <taxon>Actinomycetes</taxon>
        <taxon>Kitasatosporales</taxon>
        <taxon>Streptomycetaceae</taxon>
        <taxon>Streptomyces</taxon>
    </lineage>
</organism>
<feature type="compositionally biased region" description="Basic and acidic residues" evidence="1">
    <location>
        <begin position="253"/>
        <end position="273"/>
    </location>
</feature>
<dbReference type="EMBL" id="JARAYU010000007">
    <property type="protein sequence ID" value="MDX3702302.1"/>
    <property type="molecule type" value="Genomic_DNA"/>
</dbReference>
<accession>A0ABU4NJN2</accession>
<evidence type="ECO:0000313" key="3">
    <source>
        <dbReference type="EMBL" id="MDX3702302.1"/>
    </source>
</evidence>
<proteinExistence type="predicted"/>